<name>A0A5C6N422_9TELE</name>
<accession>A0A5C6N422</accession>
<organism evidence="1 2">
    <name type="scientific">Takifugu flavidus</name>
    <name type="common">sansaifugu</name>
    <dbReference type="NCBI Taxonomy" id="433684"/>
    <lineage>
        <taxon>Eukaryota</taxon>
        <taxon>Metazoa</taxon>
        <taxon>Chordata</taxon>
        <taxon>Craniata</taxon>
        <taxon>Vertebrata</taxon>
        <taxon>Euteleostomi</taxon>
        <taxon>Actinopterygii</taxon>
        <taxon>Neopterygii</taxon>
        <taxon>Teleostei</taxon>
        <taxon>Neoteleostei</taxon>
        <taxon>Acanthomorphata</taxon>
        <taxon>Eupercaria</taxon>
        <taxon>Tetraodontiformes</taxon>
        <taxon>Tetradontoidea</taxon>
        <taxon>Tetraodontidae</taxon>
        <taxon>Takifugu</taxon>
    </lineage>
</organism>
<comment type="caution">
    <text evidence="1">The sequence shown here is derived from an EMBL/GenBank/DDBJ whole genome shotgun (WGS) entry which is preliminary data.</text>
</comment>
<protein>
    <submittedName>
        <fullName evidence="1">Uncharacterized protein</fullName>
    </submittedName>
</protein>
<keyword evidence="2" id="KW-1185">Reference proteome</keyword>
<sequence length="74" mass="8146">MIQFIDSAKIKNVTQGLIAQSFDSHLWESFDHVPGEAGDIESEWTMFRASIVEAADWCCGRKVVGACRGGNART</sequence>
<evidence type="ECO:0000313" key="1">
    <source>
        <dbReference type="EMBL" id="TWW61101.1"/>
    </source>
</evidence>
<reference evidence="1 2" key="1">
    <citation type="submission" date="2019-04" db="EMBL/GenBank/DDBJ databases">
        <title>Chromosome genome assembly for Takifugu flavidus.</title>
        <authorList>
            <person name="Xiao S."/>
        </authorList>
    </citation>
    <scope>NUCLEOTIDE SEQUENCE [LARGE SCALE GENOMIC DNA]</scope>
    <source>
        <strain evidence="1">HTHZ2018</strain>
        <tissue evidence="1">Muscle</tissue>
    </source>
</reference>
<dbReference type="Proteomes" id="UP000324091">
    <property type="component" value="Chromosome 5"/>
</dbReference>
<dbReference type="AlphaFoldDB" id="A0A5C6N422"/>
<gene>
    <name evidence="1" type="ORF">D4764_05G0011910</name>
</gene>
<proteinExistence type="predicted"/>
<evidence type="ECO:0000313" key="2">
    <source>
        <dbReference type="Proteomes" id="UP000324091"/>
    </source>
</evidence>
<dbReference type="EMBL" id="RHFK02000018">
    <property type="protein sequence ID" value="TWW61101.1"/>
    <property type="molecule type" value="Genomic_DNA"/>
</dbReference>